<dbReference type="EMBL" id="JAAVJD010000034">
    <property type="protein sequence ID" value="NJQ05370.1"/>
    <property type="molecule type" value="Genomic_DNA"/>
</dbReference>
<reference evidence="4 5" key="1">
    <citation type="submission" date="2020-03" db="EMBL/GenBank/DDBJ databases">
        <title>Draft genome of Streptomyces sp. ventii, isolated from the Axial Seamount in the Pacific Ocean, and resequencing of the two type strains Streptomyces lonarensis strain NCL 716 and Streptomyces bohaiensis strain 11A07.</title>
        <authorList>
            <person name="Loughran R.M."/>
            <person name="Pfannmuller K.M."/>
            <person name="Wasson B.J."/>
            <person name="Deadmond M.C."/>
            <person name="Paddock B.E."/>
            <person name="Koyack M.J."/>
            <person name="Gallegos D.A."/>
            <person name="Mitchell E.A."/>
            <person name="Ushijima B."/>
            <person name="Saw J.H."/>
            <person name="Mcphail K.L."/>
            <person name="Videau P."/>
        </authorList>
    </citation>
    <scope>NUCLEOTIDE SEQUENCE [LARGE SCALE GENOMIC DNA]</scope>
    <source>
        <strain evidence="4 5">NCL716</strain>
    </source>
</reference>
<comment type="similarity">
    <text evidence="1">Belongs to the aldehyde dehydrogenase family.</text>
</comment>
<dbReference type="FunFam" id="3.40.309.10:FF:000012">
    <property type="entry name" value="Betaine aldehyde dehydrogenase"/>
    <property type="match status" value="1"/>
</dbReference>
<protein>
    <submittedName>
        <fullName evidence="4">Aldehyde dehydrogenase family protein</fullName>
    </submittedName>
</protein>
<dbReference type="Pfam" id="PF00171">
    <property type="entry name" value="Aldedh"/>
    <property type="match status" value="1"/>
</dbReference>
<proteinExistence type="inferred from homology"/>
<dbReference type="CDD" id="cd07138">
    <property type="entry name" value="ALDH_CddD_SSP0762"/>
    <property type="match status" value="1"/>
</dbReference>
<organism evidence="4 5">
    <name type="scientific">Streptomyces lonarensis</name>
    <dbReference type="NCBI Taxonomy" id="700599"/>
    <lineage>
        <taxon>Bacteria</taxon>
        <taxon>Bacillati</taxon>
        <taxon>Actinomycetota</taxon>
        <taxon>Actinomycetes</taxon>
        <taxon>Kitasatosporales</taxon>
        <taxon>Streptomycetaceae</taxon>
        <taxon>Streptomyces</taxon>
    </lineage>
</organism>
<dbReference type="InterPro" id="IPR016161">
    <property type="entry name" value="Ald_DH/histidinol_DH"/>
</dbReference>
<dbReference type="Proteomes" id="UP000578686">
    <property type="component" value="Unassembled WGS sequence"/>
</dbReference>
<accession>A0A7X6HYG2</accession>
<dbReference type="PANTHER" id="PTHR42804:SF1">
    <property type="entry name" value="ALDEHYDE DEHYDROGENASE-RELATED"/>
    <property type="match status" value="1"/>
</dbReference>
<keyword evidence="2" id="KW-0560">Oxidoreductase</keyword>
<dbReference type="FunFam" id="3.40.605.10:FF:000007">
    <property type="entry name" value="NAD/NADP-dependent betaine aldehyde dehydrogenase"/>
    <property type="match status" value="1"/>
</dbReference>
<evidence type="ECO:0000313" key="5">
    <source>
        <dbReference type="Proteomes" id="UP000578686"/>
    </source>
</evidence>
<gene>
    <name evidence="4" type="ORF">HCN56_07210</name>
</gene>
<dbReference type="InterPro" id="IPR016162">
    <property type="entry name" value="Ald_DH_N"/>
</dbReference>
<dbReference type="InterPro" id="IPR015590">
    <property type="entry name" value="Aldehyde_DH_dom"/>
</dbReference>
<dbReference type="SUPFAM" id="SSF53720">
    <property type="entry name" value="ALDH-like"/>
    <property type="match status" value="1"/>
</dbReference>
<comment type="caution">
    <text evidence="4">The sequence shown here is derived from an EMBL/GenBank/DDBJ whole genome shotgun (WGS) entry which is preliminary data.</text>
</comment>
<dbReference type="RefSeq" id="WP_167968653.1">
    <property type="nucleotide sequence ID" value="NZ_BHZG01000346.1"/>
</dbReference>
<feature type="domain" description="Aldehyde dehydrogenase" evidence="3">
    <location>
        <begin position="15"/>
        <end position="472"/>
    </location>
</feature>
<dbReference type="GO" id="GO:0016620">
    <property type="term" value="F:oxidoreductase activity, acting on the aldehyde or oxo group of donors, NAD or NADP as acceptor"/>
    <property type="evidence" value="ECO:0007669"/>
    <property type="project" value="InterPro"/>
</dbReference>
<evidence type="ECO:0000256" key="2">
    <source>
        <dbReference type="ARBA" id="ARBA00023002"/>
    </source>
</evidence>
<dbReference type="Gene3D" id="3.40.309.10">
    <property type="entry name" value="Aldehyde Dehydrogenase, Chain A, domain 2"/>
    <property type="match status" value="1"/>
</dbReference>
<dbReference type="Gene3D" id="3.40.605.10">
    <property type="entry name" value="Aldehyde Dehydrogenase, Chain A, domain 1"/>
    <property type="match status" value="1"/>
</dbReference>
<dbReference type="AlphaFoldDB" id="A0A7X6HYG2"/>
<evidence type="ECO:0000259" key="3">
    <source>
        <dbReference type="Pfam" id="PF00171"/>
    </source>
</evidence>
<evidence type="ECO:0000313" key="4">
    <source>
        <dbReference type="EMBL" id="NJQ05370.1"/>
    </source>
</evidence>
<keyword evidence="5" id="KW-1185">Reference proteome</keyword>
<evidence type="ECO:0000256" key="1">
    <source>
        <dbReference type="ARBA" id="ARBA00009986"/>
    </source>
</evidence>
<dbReference type="InterPro" id="IPR016163">
    <property type="entry name" value="Ald_DH_C"/>
</dbReference>
<dbReference type="PANTHER" id="PTHR42804">
    <property type="entry name" value="ALDEHYDE DEHYDROGENASE"/>
    <property type="match status" value="1"/>
</dbReference>
<name>A0A7X6HYG2_9ACTN</name>
<sequence>MRDHTRLYTDGRWTEPLDSSVLTLTDPADGTRSGSVALGGAADVDRAVAAARRAFTGFARTTREERAESLTRVLAEFDRRAADLADAVTAEMGAPVRLAHDAHIPTARLQITTALDVLATTPFTDPVPRGDGEVRREPLGVAALITPWNFPVLQMVGKTVSALAAGCTVVLKPAETAAHTAMVFAEIMDAADLPPGVFNLVPGRGDVVGQALASHPDVGLVSFTGSQATATRVSVAAAATTKRVHTELGGKSPQLLLPDADFDVAVATLHTFMMAMTGQICSAPSRTLVPRERLDEFLGTLVPALEALRVGDPRDPATEMGPLASAAQWRTVQRYIGSGTAAGARLVTGGPGRPEGLPHGHYVRPTVFADVDNTMQIAQEEIFGPVACVIAYDTVSEAVEIANDTPYGLAAYVVGRDAEQVEDVVAQLRAGAVLVNDAPFDWTAPWGGYKQSGNGREFGVEGILAHLETKVVHRPATAAA</sequence>